<keyword evidence="15 20" id="KW-0779">Telomere</keyword>
<keyword evidence="7 20" id="KW-0158">Chromosome</keyword>
<keyword evidence="11 20" id="KW-0227">DNA damage</keyword>
<evidence type="ECO:0000256" key="4">
    <source>
        <dbReference type="ARBA" id="ARBA00011370"/>
    </source>
</evidence>
<evidence type="ECO:0000259" key="22">
    <source>
        <dbReference type="PROSITE" id="PS50290"/>
    </source>
</evidence>
<reference evidence="25" key="2">
    <citation type="submission" date="2023-06" db="EMBL/GenBank/DDBJ databases">
        <authorList>
            <consortium name="Lawrence Berkeley National Laboratory"/>
            <person name="Haridas S."/>
            <person name="Hensen N."/>
            <person name="Bonometti L."/>
            <person name="Westerberg I."/>
            <person name="Brannstrom I.O."/>
            <person name="Guillou S."/>
            <person name="Cros-Aarteil S."/>
            <person name="Calhoun S."/>
            <person name="Kuo A."/>
            <person name="Mondo S."/>
            <person name="Pangilinan J."/>
            <person name="Riley R."/>
            <person name="Labutti K."/>
            <person name="Andreopoulos B."/>
            <person name="Lipzen A."/>
            <person name="Chen C."/>
            <person name="Yanf M."/>
            <person name="Daum C."/>
            <person name="Ng V."/>
            <person name="Clum A."/>
            <person name="Steindorff A."/>
            <person name="Ohm R."/>
            <person name="Martin F."/>
            <person name="Silar P."/>
            <person name="Natvig D."/>
            <person name="Lalanne C."/>
            <person name="Gautier V."/>
            <person name="Ament-Velasquez S.L."/>
            <person name="Kruys A."/>
            <person name="Hutchinson M.I."/>
            <person name="Powell A.J."/>
            <person name="Barry K."/>
            <person name="Miller A.N."/>
            <person name="Grigoriev I.V."/>
            <person name="Debuchy R."/>
            <person name="Gladieux P."/>
            <person name="Thoren M.H."/>
            <person name="Johannesson H."/>
        </authorList>
    </citation>
    <scope>NUCLEOTIDE SEQUENCE</scope>
    <source>
        <strain evidence="25">CBS 560.94</strain>
    </source>
</reference>
<dbReference type="InterPro" id="IPR000403">
    <property type="entry name" value="PI3/4_kinase_cat_dom"/>
</dbReference>
<feature type="compositionally biased region" description="Polar residues" evidence="21">
    <location>
        <begin position="2899"/>
        <end position="2909"/>
    </location>
</feature>
<dbReference type="EMBL" id="JAUEPP010000006">
    <property type="protein sequence ID" value="KAK3340658.1"/>
    <property type="molecule type" value="Genomic_DNA"/>
</dbReference>
<name>A0AAE0JAY4_9PEZI</name>
<sequence length="2958" mass="330785">MAPATETVEDLKKLIGLLTENAIKKRGNAVKTLISYFKSDEKGSQAESQGQKLFDDKIYHAVYEALFGCTRIEKEAYFIGKKSLKTTDRIRDACVKRLENCAEALRLAVQHGASKVKRKTARAIVDHITQTLLDSDENFFEPLLKGYVKALSALLNVPANVETLATFKPKDEGEGWKDKGEGWEVSIDFCLNALSRFLEAAERDLGTSSRASPAPGAPATSRAGSVGLFSAHGQVNGQLALDFLTCVKALTSASNAPVLRRAERVSQLVLRVLTLRQIKVGELQRESFSILNNILVRVQTEDIALAKTIATALVPVLSHCWQPRSLSRDAMLNSIRDEMLKTLYGVHLYLESLLREATDDMLLQDTEDLLDSLWSEYSRRDDKTRLQLEDVTFSTMQLPPDHPSTMVFGLRPYHPAGEQNWALLENIALLETVYAKSSQRDRQHPEDEPDKPRKRRRVIGSSNRIHQKLMSPDAAVKFTALQLIPFLSALKHLSLEEVKEVLVDLSQFISAKQGLVASWAMVACSSLAAHETSRDPSLSAMWKQVWQIGVRSLSLPPTSRSACVLLDWILKAKLVSDHELAGDVNQIITTADISGPAMLVDSSLVLMLTLLRVRNAMFPNASQSTSSHVIRWAFLKWNPSQSAYASLHAVHAAPVDLINLLRACYEMPALCMNASLAVFGGPVAQFRATQKQRHAMIRYLLLLEDEAPPEDSHKATSTNQPKAEETRAVDLSSSHSTKRLILELLFPKLEELSQIVESWHKRGSDSPAPVSTDRLVSVVSACIVGAFVMPELVGLNSSMSRDLEITVFGIVEGMMKAISESPQNESFFNLVLQASAPYIPTLGEAELTHFKREQQYALRLFATISNSLLEKSRRESPTDNDPASMDLDDEFDSQATHKSATASKKSLPRRDITLNHTPEAFYLDTGLRLHLLRIIRADDGELGRVPDPIVDHLLELSDEDLLSCRLFMQELFASDVVTPADLAIRMVERIGETIRHSCCEAAICTLIDIMEGFITMWTDEELEISNMVGDIYYWLVKQALPNNSLSTTAQIWFSRLLFRLLEVKSMFASQILKLPPTLFTLLTILKDAPMDVRFFIGVNLPRIFGLYVLKTHDDIFVDILKVLPGEGTEGIAFRLFALAELACKWPTLLRRCTYHVFETTGKNQTSVSYATSSLKRMSRCLNLSSPQDLFTLFAPQILFTWTVVDSINEIPYSIFGFSNLAELLSKGQSEAVGIMIMRGHETDARELAKTLKLSIRDLVTQNFSKIMAYSIAHDSSSPNEVTGESRMRKIIGAEPYNSNIILNFADILAIFFETCDQEAPIEKWFRKDANFAYAADIMEEIKAFGHLNTTLPPNQQPMFKAKFLQHQILHLVKRTNYELHEIWTPALVVFVARKLLNTIHPALGPLHACSVLRKIRVLICLASSTALYGYPLEMLLHSLRAFVVDPECADDALGITQYLLTRGRDHLVKFPSFLAGYALSCLADLRVFLESSQSSTTQESQFKATKSKAQLFHSWFSKYLANYNTSAWKDETQREAFKAITQSAANIRAMGNAEKGTHESKLLLEILKDWGRKHQLLNEPARSVALSMLCGSFNVPPPTRLDVIESDEEALAHGAAVWMSCSSKKLSSEYLAWAGRVIGRSFAASGDVPPELLRESRLQEYRKKSPVNFDFMESEEALLSLVEALTASSDNFRAGLAEAALRVAVSDANYENNRPLVTAYQKTLSESLQGASDWGELSIPRSDRFGVEHPNEAEIFSAEFLESPDWAQQLTTLLAQSVPGSVALRVLPPILTKVKGFAEQAFPFIVHNVLEYELDQTQGMKQKLSEALKEWLASTSPAARDNQKLLINTILYLRTQADPNETSIADRLHWLEVNFSTAAAAATRCGMYKVALLFAELASTEITRQSRRSSAIQGLGDTSEILLDIFENIDDPDAYYGLTQDASLSTVLARLEYENDGAKSLAFRGAQYDSHLRRRDVASQQDGQALIKALSSLGLAGLSNSLLQTQQSLDGSSRSLDSTFITARRLEMWNLPAPPATGNWAVTVYKAYQSMHQASDIDMVRSAVHDGLARTLKHLTGKSLNTLTLRHQLGALATLAELDDVLNVGDLSELKGIINDFQARSKWMMSGQYDDVSQILSCRETTLSMWSQHHNLRPSRLTPADARLVQIRGMLVSSDIYRFHRATQETLNLSTALTDLIKPSEQMGLTVDAAIRMEAANSLWDQGEMISSIRMLQNIDKDSSLKKQTVPVSRSDLLSKIGYQVSVARLESPDNIQKKYLEPALKELKGKSEGKEASRVYHQFAMFCDEQLQNPDGLEDLARLQNLKKGKNDEVTQLKALIASTRDSQLKNKYSSHLSKAKQWLDLDQQELRRVEQTRSEFVRLSLQNYLLSLAASDEYNNDALRFTALWLERSEDDMVNETVKGYLSRVPTRKFAPLINQLSSRLQDQKGLFQITLLELVYSICLDHPYHGMYQIWSGARTRINKNDEVALSRQKATDKIARAIVKSGVSAANIWPAIDATSRVYHLLAMERDASRHKSGHKMAIKDSEAGSQFLATLAKFPIPPPTMQMPLLASCDYSNVPMIIKFEPQMSIASGVSAPKIITAIGSDGQRYKQLVKGGNDDLRQDAIMEQVFAAVSELLKHHRTTRQRNLGIRTYKVLPLTLSSGIIEFVSDTIPLHEYLMPAHETYYPRDLKGSHCRKEIMNAQSKSVDTRLAVYRKVTEKFHPVMRYFFMEWFPDPDEWFARRTAYTRTTAAISMLGHVLGLGDRHGHNILLDTKTGEVVHIDLGIAFEMGRVLPVPELVPFRLTRDIVDGMGITKTEGVFRRCCEFTLDALREETYSIMTILDVLRYDPLYSWSMSPVRMARLQNANARGNEVDDDQAQEEDQNQNRAGGGGGGNNKKSTTNNLNEPSEADRALEVVRKKLSKTLSVMATVNDLINQATDERNLAVLYCGWAAYA</sequence>
<dbReference type="GO" id="GO:0006325">
    <property type="term" value="P:chromatin organization"/>
    <property type="evidence" value="ECO:0007669"/>
    <property type="project" value="UniProtKB-KW"/>
</dbReference>
<dbReference type="PROSITE" id="PS00916">
    <property type="entry name" value="PI3_4_KINASE_2"/>
    <property type="match status" value="1"/>
</dbReference>
<comment type="similarity">
    <text evidence="3 20">Belongs to the PI3/PI4-kinase family. ATM subfamily.</text>
</comment>
<keyword evidence="26" id="KW-1185">Reference proteome</keyword>
<dbReference type="GO" id="GO:0005634">
    <property type="term" value="C:nucleus"/>
    <property type="evidence" value="ECO:0007669"/>
    <property type="project" value="UniProtKB-SubCell"/>
</dbReference>
<evidence type="ECO:0000256" key="21">
    <source>
        <dbReference type="SAM" id="MobiDB-lite"/>
    </source>
</evidence>
<dbReference type="Pfam" id="PF02259">
    <property type="entry name" value="FAT"/>
    <property type="match status" value="1"/>
</dbReference>
<dbReference type="SMART" id="SM01343">
    <property type="entry name" value="FATC"/>
    <property type="match status" value="1"/>
</dbReference>
<keyword evidence="8 20" id="KW-0723">Serine/threonine-protein kinase</keyword>
<evidence type="ECO:0000256" key="17">
    <source>
        <dbReference type="ARBA" id="ARBA00025079"/>
    </source>
</evidence>
<dbReference type="Proteomes" id="UP001278500">
    <property type="component" value="Unassembled WGS sequence"/>
</dbReference>
<accession>A0AAE0JAY4</accession>
<evidence type="ECO:0000256" key="10">
    <source>
        <dbReference type="ARBA" id="ARBA00022741"/>
    </source>
</evidence>
<keyword evidence="10 20" id="KW-0547">Nucleotide-binding</keyword>
<dbReference type="CDD" id="cd05171">
    <property type="entry name" value="PIKKc_ATM"/>
    <property type="match status" value="1"/>
</dbReference>
<evidence type="ECO:0000256" key="20">
    <source>
        <dbReference type="RuleBase" id="RU365027"/>
    </source>
</evidence>
<feature type="domain" description="FAT" evidence="23">
    <location>
        <begin position="1877"/>
        <end position="2479"/>
    </location>
</feature>
<feature type="domain" description="PI3K/PI4K catalytic" evidence="22">
    <location>
        <begin position="2585"/>
        <end position="2896"/>
    </location>
</feature>
<feature type="compositionally biased region" description="Polar residues" evidence="21">
    <location>
        <begin position="893"/>
        <end position="904"/>
    </location>
</feature>
<dbReference type="InterPro" id="IPR003151">
    <property type="entry name" value="PIK-rel_kinase_FAT"/>
</dbReference>
<dbReference type="PROSITE" id="PS51189">
    <property type="entry name" value="FAT"/>
    <property type="match status" value="1"/>
</dbReference>
<comment type="subunit">
    <text evidence="4">Associates with DNA double-strand breaks.</text>
</comment>
<dbReference type="GO" id="GO:0006281">
    <property type="term" value="P:DNA repair"/>
    <property type="evidence" value="ECO:0007669"/>
    <property type="project" value="InterPro"/>
</dbReference>
<dbReference type="PANTHER" id="PTHR37079:SF4">
    <property type="entry name" value="SERINE_THREONINE-PROTEIN KINASE ATM"/>
    <property type="match status" value="1"/>
</dbReference>
<reference evidence="25" key="1">
    <citation type="journal article" date="2023" name="Mol. Phylogenet. Evol.">
        <title>Genome-scale phylogeny and comparative genomics of the fungal order Sordariales.</title>
        <authorList>
            <person name="Hensen N."/>
            <person name="Bonometti L."/>
            <person name="Westerberg I."/>
            <person name="Brannstrom I.O."/>
            <person name="Guillou S."/>
            <person name="Cros-Aarteil S."/>
            <person name="Calhoun S."/>
            <person name="Haridas S."/>
            <person name="Kuo A."/>
            <person name="Mondo S."/>
            <person name="Pangilinan J."/>
            <person name="Riley R."/>
            <person name="LaButti K."/>
            <person name="Andreopoulos B."/>
            <person name="Lipzen A."/>
            <person name="Chen C."/>
            <person name="Yan M."/>
            <person name="Daum C."/>
            <person name="Ng V."/>
            <person name="Clum A."/>
            <person name="Steindorff A."/>
            <person name="Ohm R.A."/>
            <person name="Martin F."/>
            <person name="Silar P."/>
            <person name="Natvig D.O."/>
            <person name="Lalanne C."/>
            <person name="Gautier V."/>
            <person name="Ament-Velasquez S.L."/>
            <person name="Kruys A."/>
            <person name="Hutchinson M.I."/>
            <person name="Powell A.J."/>
            <person name="Barry K."/>
            <person name="Miller A.N."/>
            <person name="Grigoriev I.V."/>
            <person name="Debuchy R."/>
            <person name="Gladieux P."/>
            <person name="Hiltunen Thoren M."/>
            <person name="Johannesson H."/>
        </authorList>
    </citation>
    <scope>NUCLEOTIDE SEQUENCE</scope>
    <source>
        <strain evidence="25">CBS 560.94</strain>
    </source>
</reference>
<dbReference type="SUPFAM" id="SSF56112">
    <property type="entry name" value="Protein kinase-like (PK-like)"/>
    <property type="match status" value="1"/>
</dbReference>
<dbReference type="PROSITE" id="PS51190">
    <property type="entry name" value="FATC"/>
    <property type="match status" value="1"/>
</dbReference>
<feature type="region of interest" description="Disordered" evidence="21">
    <location>
        <begin position="2870"/>
        <end position="2914"/>
    </location>
</feature>
<evidence type="ECO:0000256" key="18">
    <source>
        <dbReference type="ARBA" id="ARBA00047899"/>
    </source>
</evidence>
<dbReference type="Gene3D" id="1.10.1070.11">
    <property type="entry name" value="Phosphatidylinositol 3-/4-kinase, catalytic domain"/>
    <property type="match status" value="1"/>
</dbReference>
<organism evidence="25 26">
    <name type="scientific">Neurospora tetraspora</name>
    <dbReference type="NCBI Taxonomy" id="94610"/>
    <lineage>
        <taxon>Eukaryota</taxon>
        <taxon>Fungi</taxon>
        <taxon>Dikarya</taxon>
        <taxon>Ascomycota</taxon>
        <taxon>Pezizomycotina</taxon>
        <taxon>Sordariomycetes</taxon>
        <taxon>Sordariomycetidae</taxon>
        <taxon>Sordariales</taxon>
        <taxon>Sordariaceae</taxon>
        <taxon>Neurospora</taxon>
    </lineage>
</organism>
<dbReference type="PROSITE" id="PS50290">
    <property type="entry name" value="PI3_4_KINASE_3"/>
    <property type="match status" value="1"/>
</dbReference>
<dbReference type="Pfam" id="PF00454">
    <property type="entry name" value="PI3_PI4_kinase"/>
    <property type="match status" value="1"/>
</dbReference>
<dbReference type="FunFam" id="1.10.1070.11:FF:000052">
    <property type="entry name" value="Serine/threonine-protein kinase Tel1"/>
    <property type="match status" value="1"/>
</dbReference>
<gene>
    <name evidence="25" type="ORF">B0H65DRAFT_266975</name>
</gene>
<keyword evidence="16 20" id="KW-0539">Nucleus</keyword>
<dbReference type="Gene3D" id="3.30.1010.10">
    <property type="entry name" value="Phosphatidylinositol 3-kinase Catalytic Subunit, Chain A, domain 4"/>
    <property type="match status" value="1"/>
</dbReference>
<evidence type="ECO:0000256" key="3">
    <source>
        <dbReference type="ARBA" id="ARBA00010769"/>
    </source>
</evidence>
<proteinExistence type="inferred from homology"/>
<comment type="catalytic activity">
    <reaction evidence="18 20">
        <text>L-threonyl-[protein] + ATP = O-phospho-L-threonyl-[protein] + ADP + H(+)</text>
        <dbReference type="Rhea" id="RHEA:46608"/>
        <dbReference type="Rhea" id="RHEA-COMP:11060"/>
        <dbReference type="Rhea" id="RHEA-COMP:11605"/>
        <dbReference type="ChEBI" id="CHEBI:15378"/>
        <dbReference type="ChEBI" id="CHEBI:30013"/>
        <dbReference type="ChEBI" id="CHEBI:30616"/>
        <dbReference type="ChEBI" id="CHEBI:61977"/>
        <dbReference type="ChEBI" id="CHEBI:456216"/>
        <dbReference type="EC" id="2.7.11.1"/>
    </reaction>
</comment>
<feature type="region of interest" description="Disordered" evidence="21">
    <location>
        <begin position="709"/>
        <end position="730"/>
    </location>
</feature>
<dbReference type="GO" id="GO:0004674">
    <property type="term" value="F:protein serine/threonine kinase activity"/>
    <property type="evidence" value="ECO:0007669"/>
    <property type="project" value="UniProtKB-KW"/>
</dbReference>
<comment type="catalytic activity">
    <reaction evidence="19">
        <text>L-seryl-[protein] + ATP = O-phospho-L-seryl-[protein] + ADP + H(+)</text>
        <dbReference type="Rhea" id="RHEA:17989"/>
        <dbReference type="Rhea" id="RHEA-COMP:9863"/>
        <dbReference type="Rhea" id="RHEA-COMP:11604"/>
        <dbReference type="ChEBI" id="CHEBI:15378"/>
        <dbReference type="ChEBI" id="CHEBI:29999"/>
        <dbReference type="ChEBI" id="CHEBI:30616"/>
        <dbReference type="ChEBI" id="CHEBI:83421"/>
        <dbReference type="ChEBI" id="CHEBI:456216"/>
        <dbReference type="EC" id="2.7.11.1"/>
    </reaction>
</comment>
<keyword evidence="14 20" id="KW-0156">Chromatin regulator</keyword>
<dbReference type="Pfam" id="PF11640">
    <property type="entry name" value="TAN"/>
    <property type="match status" value="1"/>
</dbReference>
<evidence type="ECO:0000256" key="11">
    <source>
        <dbReference type="ARBA" id="ARBA00022763"/>
    </source>
</evidence>
<evidence type="ECO:0000256" key="1">
    <source>
        <dbReference type="ARBA" id="ARBA00004123"/>
    </source>
</evidence>
<dbReference type="Pfam" id="PF02260">
    <property type="entry name" value="FATC"/>
    <property type="match status" value="1"/>
</dbReference>
<dbReference type="PROSITE" id="PS00915">
    <property type="entry name" value="PI3_4_KINASE_1"/>
    <property type="match status" value="1"/>
</dbReference>
<evidence type="ECO:0000256" key="14">
    <source>
        <dbReference type="ARBA" id="ARBA00022853"/>
    </source>
</evidence>
<evidence type="ECO:0000256" key="9">
    <source>
        <dbReference type="ARBA" id="ARBA00022679"/>
    </source>
</evidence>
<evidence type="ECO:0000256" key="13">
    <source>
        <dbReference type="ARBA" id="ARBA00022840"/>
    </source>
</evidence>
<dbReference type="GO" id="GO:0035556">
    <property type="term" value="P:intracellular signal transduction"/>
    <property type="evidence" value="ECO:0007669"/>
    <property type="project" value="UniProtKB-ARBA"/>
</dbReference>
<evidence type="ECO:0000259" key="23">
    <source>
        <dbReference type="PROSITE" id="PS51189"/>
    </source>
</evidence>
<dbReference type="SMART" id="SM01342">
    <property type="entry name" value="TAN"/>
    <property type="match status" value="1"/>
</dbReference>
<dbReference type="GeneID" id="87859850"/>
<feature type="region of interest" description="Disordered" evidence="21">
    <location>
        <begin position="871"/>
        <end position="906"/>
    </location>
</feature>
<dbReference type="InterPro" id="IPR003152">
    <property type="entry name" value="FATC_dom"/>
</dbReference>
<keyword evidence="13 20" id="KW-0067">ATP-binding</keyword>
<evidence type="ECO:0000313" key="25">
    <source>
        <dbReference type="EMBL" id="KAK3340658.1"/>
    </source>
</evidence>
<feature type="region of interest" description="Disordered" evidence="21">
    <location>
        <begin position="436"/>
        <end position="462"/>
    </location>
</feature>
<evidence type="ECO:0000259" key="24">
    <source>
        <dbReference type="PROSITE" id="PS51190"/>
    </source>
</evidence>
<feature type="domain" description="FATC" evidence="24">
    <location>
        <begin position="2926"/>
        <end position="2958"/>
    </location>
</feature>
<dbReference type="InterPro" id="IPR038980">
    <property type="entry name" value="ATM_plant"/>
</dbReference>
<dbReference type="InterPro" id="IPR044107">
    <property type="entry name" value="PIKKc_ATM"/>
</dbReference>
<evidence type="ECO:0000256" key="15">
    <source>
        <dbReference type="ARBA" id="ARBA00022895"/>
    </source>
</evidence>
<evidence type="ECO:0000256" key="7">
    <source>
        <dbReference type="ARBA" id="ARBA00022454"/>
    </source>
</evidence>
<evidence type="ECO:0000256" key="19">
    <source>
        <dbReference type="ARBA" id="ARBA00048679"/>
    </source>
</evidence>
<dbReference type="SMART" id="SM00146">
    <property type="entry name" value="PI3Kc"/>
    <property type="match status" value="1"/>
</dbReference>
<comment type="caution">
    <text evidence="25">The sequence shown here is derived from an EMBL/GenBank/DDBJ whole genome shotgun (WGS) entry which is preliminary data.</text>
</comment>
<protein>
    <recommendedName>
        <fullName evidence="6 20">Serine/threonine-protein kinase Tel1</fullName>
        <ecNumber evidence="5 20">2.7.11.1</ecNumber>
    </recommendedName>
</protein>
<evidence type="ECO:0000313" key="26">
    <source>
        <dbReference type="Proteomes" id="UP001278500"/>
    </source>
</evidence>
<evidence type="ECO:0000256" key="2">
    <source>
        <dbReference type="ARBA" id="ARBA00004574"/>
    </source>
</evidence>
<evidence type="ECO:0000256" key="16">
    <source>
        <dbReference type="ARBA" id="ARBA00023242"/>
    </source>
</evidence>
<dbReference type="InterPro" id="IPR036940">
    <property type="entry name" value="PI3/4_kinase_cat_sf"/>
</dbReference>
<dbReference type="GO" id="GO:0005524">
    <property type="term" value="F:ATP binding"/>
    <property type="evidence" value="ECO:0007669"/>
    <property type="project" value="UniProtKB-KW"/>
</dbReference>
<evidence type="ECO:0000256" key="5">
    <source>
        <dbReference type="ARBA" id="ARBA00012513"/>
    </source>
</evidence>
<dbReference type="EC" id="2.7.11.1" evidence="5 20"/>
<dbReference type="RefSeq" id="XP_062679600.1">
    <property type="nucleotide sequence ID" value="XM_062822696.1"/>
</dbReference>
<evidence type="ECO:0000256" key="6">
    <source>
        <dbReference type="ARBA" id="ARBA00014619"/>
    </source>
</evidence>
<dbReference type="InterPro" id="IPR021668">
    <property type="entry name" value="TAN"/>
</dbReference>
<evidence type="ECO:0000256" key="12">
    <source>
        <dbReference type="ARBA" id="ARBA00022777"/>
    </source>
</evidence>
<evidence type="ECO:0000256" key="8">
    <source>
        <dbReference type="ARBA" id="ARBA00022527"/>
    </source>
</evidence>
<dbReference type="InterPro" id="IPR011009">
    <property type="entry name" value="Kinase-like_dom_sf"/>
</dbReference>
<comment type="subcellular location">
    <subcellularLocation>
        <location evidence="2 20">Chromosome</location>
        <location evidence="2 20">Telomere</location>
    </subcellularLocation>
    <subcellularLocation>
        <location evidence="1 20">Nucleus</location>
    </subcellularLocation>
</comment>
<dbReference type="InterPro" id="IPR014009">
    <property type="entry name" value="PIK_FAT"/>
</dbReference>
<keyword evidence="9 20" id="KW-0808">Transferase</keyword>
<dbReference type="FunFam" id="3.30.1010.10:FF:000019">
    <property type="entry name" value="Serine/threonine-protein kinase Tel1"/>
    <property type="match status" value="1"/>
</dbReference>
<dbReference type="GO" id="GO:0000781">
    <property type="term" value="C:chromosome, telomeric region"/>
    <property type="evidence" value="ECO:0007669"/>
    <property type="project" value="UniProtKB-SubCell"/>
</dbReference>
<keyword evidence="12 20" id="KW-0418">Kinase</keyword>
<feature type="compositionally biased region" description="Acidic residues" evidence="21">
    <location>
        <begin position="2876"/>
        <end position="2886"/>
    </location>
</feature>
<dbReference type="PANTHER" id="PTHR37079">
    <property type="entry name" value="SERINE/THREONINE-PROTEIN KINASE ATM"/>
    <property type="match status" value="1"/>
</dbReference>
<comment type="function">
    <text evidence="17 20">Serine/threonine protein kinase which activates checkpoint signaling upon genotoxic stresses such as ionizing radiation (IR), ultraviolet light (UV), or DNA replication stalling, thereby acting as a DNA damage sensor. Recognizes the substrate consensus sequence [ST]-Q. Phosphorylates histone H2A to form H2AS128ph (gamma-H2A) at sites of DNA damage, involved in the regulation of DNA damage response mechanism. Required for the control of telomere length and genome stability.</text>
</comment>
<dbReference type="InterPro" id="IPR018936">
    <property type="entry name" value="PI3/4_kinase_CS"/>
</dbReference>